<evidence type="ECO:0000313" key="2">
    <source>
        <dbReference type="Proteomes" id="UP000269154"/>
    </source>
</evidence>
<dbReference type="RefSeq" id="WP_134239619.1">
    <property type="nucleotide sequence ID" value="NZ_CAWOLW010000704.1"/>
</dbReference>
<name>A0A3N6RF02_9CYAN</name>
<organism evidence="1 2">
    <name type="scientific">Okeania hirsuta</name>
    <dbReference type="NCBI Taxonomy" id="1458930"/>
    <lineage>
        <taxon>Bacteria</taxon>
        <taxon>Bacillati</taxon>
        <taxon>Cyanobacteriota</taxon>
        <taxon>Cyanophyceae</taxon>
        <taxon>Oscillatoriophycideae</taxon>
        <taxon>Oscillatoriales</taxon>
        <taxon>Microcoleaceae</taxon>
        <taxon>Okeania</taxon>
    </lineage>
</organism>
<comment type="caution">
    <text evidence="1">The sequence shown here is derived from an EMBL/GenBank/DDBJ whole genome shotgun (WGS) entry which is preliminary data.</text>
</comment>
<evidence type="ECO:0008006" key="3">
    <source>
        <dbReference type="Google" id="ProtNLM"/>
    </source>
</evidence>
<keyword evidence="2" id="KW-1185">Reference proteome</keyword>
<dbReference type="Proteomes" id="UP000269154">
    <property type="component" value="Unassembled WGS sequence"/>
</dbReference>
<reference evidence="1 2" key="1">
    <citation type="journal article" date="2018" name="ACS Chem. Biol.">
        <title>Ketoreductase domain dysfunction expands chemodiversity: malyngamide biosynthesis in the cyanobacterium Okeania hirsuta.</title>
        <authorList>
            <person name="Moss N.A."/>
            <person name="Leao T."/>
            <person name="Rankin M."/>
            <person name="McCullough T.M."/>
            <person name="Qu P."/>
            <person name="Korobeynikov A."/>
            <person name="Smith J.L."/>
            <person name="Gerwick L."/>
            <person name="Gerwick W.H."/>
        </authorList>
    </citation>
    <scope>NUCLEOTIDE SEQUENCE [LARGE SCALE GENOMIC DNA]</scope>
    <source>
        <strain evidence="1 2">PAB10Feb10-1</strain>
    </source>
</reference>
<dbReference type="EMBL" id="RCBY01000088">
    <property type="protein sequence ID" value="RQH40798.1"/>
    <property type="molecule type" value="Genomic_DNA"/>
</dbReference>
<accession>A0A3N6RF02</accession>
<proteinExistence type="predicted"/>
<dbReference type="AlphaFoldDB" id="A0A3N6RF02"/>
<feature type="non-terminal residue" evidence="1">
    <location>
        <position position="67"/>
    </location>
</feature>
<evidence type="ECO:0000313" key="1">
    <source>
        <dbReference type="EMBL" id="RQH40798.1"/>
    </source>
</evidence>
<sequence length="67" mass="7225">MHSQLNLETTLVENLQQAETYLAKGKLDIAQTACQKVLVALPDFAPGYNHKGVGKGVLVSPLLHRVG</sequence>
<protein>
    <recommendedName>
        <fullName evidence="3">Tetratricopeptide repeat protein</fullName>
    </recommendedName>
</protein>
<gene>
    <name evidence="1" type="ORF">D5R40_16345</name>
</gene>